<gene>
    <name evidence="1" type="primary">bcsA_1</name>
    <name evidence="1" type="ORF">NCTC9381_05131</name>
</gene>
<organism evidence="1 2">
    <name type="scientific">Enterobacter agglomerans</name>
    <name type="common">Erwinia herbicola</name>
    <name type="synonym">Pantoea agglomerans</name>
    <dbReference type="NCBI Taxonomy" id="549"/>
    <lineage>
        <taxon>Bacteria</taxon>
        <taxon>Pseudomonadati</taxon>
        <taxon>Pseudomonadota</taxon>
        <taxon>Gammaproteobacteria</taxon>
        <taxon>Enterobacterales</taxon>
        <taxon>Erwiniaceae</taxon>
        <taxon>Pantoea</taxon>
        <taxon>Pantoea agglomerans group</taxon>
    </lineage>
</organism>
<accession>A0A379AMU6</accession>
<dbReference type="EC" id="2.4.1.12" evidence="1"/>
<evidence type="ECO:0000313" key="2">
    <source>
        <dbReference type="Proteomes" id="UP000254640"/>
    </source>
</evidence>
<keyword evidence="1" id="KW-0328">Glycosyltransferase</keyword>
<evidence type="ECO:0000313" key="1">
    <source>
        <dbReference type="EMBL" id="SUB19131.1"/>
    </source>
</evidence>
<dbReference type="AlphaFoldDB" id="A0A379AMU6"/>
<sequence length="138" mass="15986">MREPDALRENEKVWLLLRRGQQEFSFPCQVQRVFGHRAGVRLHQLTTQQHIEFIQCTFARADTWALWQDGFPEDKPVQSLADIMILGFKGYLRLAEYGPPQLRRLFNLLTVGGELAGFAVAARHRSCASFKKRIELMI</sequence>
<proteinExistence type="predicted"/>
<name>A0A379AMU6_ENTAG</name>
<keyword evidence="1" id="KW-0808">Transferase</keyword>
<dbReference type="EMBL" id="UGSO01000001">
    <property type="protein sequence ID" value="SUB19131.1"/>
    <property type="molecule type" value="Genomic_DNA"/>
</dbReference>
<dbReference type="Proteomes" id="UP000254640">
    <property type="component" value="Unassembled WGS sequence"/>
</dbReference>
<dbReference type="GO" id="GO:0016760">
    <property type="term" value="F:cellulose synthase (UDP-forming) activity"/>
    <property type="evidence" value="ECO:0007669"/>
    <property type="project" value="UniProtKB-EC"/>
</dbReference>
<dbReference type="Gene3D" id="2.40.10.220">
    <property type="entry name" value="predicted glycosyltransferase like domains"/>
    <property type="match status" value="1"/>
</dbReference>
<keyword evidence="2" id="KW-1185">Reference proteome</keyword>
<protein>
    <submittedName>
        <fullName evidence="1">Cellulose synthase catalytic subunit [UDP-forming]</fullName>
        <ecNumber evidence="1">2.4.1.12</ecNumber>
    </submittedName>
</protein>
<reference evidence="1 2" key="1">
    <citation type="submission" date="2018-06" db="EMBL/GenBank/DDBJ databases">
        <authorList>
            <consortium name="Pathogen Informatics"/>
            <person name="Doyle S."/>
        </authorList>
    </citation>
    <scope>NUCLEOTIDE SEQUENCE [LARGE SCALE GENOMIC DNA]</scope>
    <source>
        <strain evidence="1 2">NCTC9381</strain>
    </source>
</reference>